<dbReference type="Proteomes" id="UP000094256">
    <property type="component" value="Chromosome"/>
</dbReference>
<dbReference type="SUPFAM" id="SSF53335">
    <property type="entry name" value="S-adenosyl-L-methionine-dependent methyltransferases"/>
    <property type="match status" value="1"/>
</dbReference>
<evidence type="ECO:0000313" key="5">
    <source>
        <dbReference type="EMBL" id="AOH86882.1"/>
    </source>
</evidence>
<dbReference type="PANTHER" id="PTHR13090">
    <property type="entry name" value="ARGININE-HYDROXYLASE NDUFAF5, MITOCHONDRIAL"/>
    <property type="match status" value="1"/>
</dbReference>
<proteinExistence type="predicted"/>
<dbReference type="STRING" id="1560345.AWL63_16890"/>
<gene>
    <name evidence="5" type="ORF">AWL63_16890</name>
</gene>
<evidence type="ECO:0000256" key="2">
    <source>
        <dbReference type="ARBA" id="ARBA00022679"/>
    </source>
</evidence>
<evidence type="ECO:0000256" key="1">
    <source>
        <dbReference type="ARBA" id="ARBA00022603"/>
    </source>
</evidence>
<dbReference type="EMBL" id="CP014168">
    <property type="protein sequence ID" value="AOH86882.1"/>
    <property type="molecule type" value="Genomic_DNA"/>
</dbReference>
<keyword evidence="6" id="KW-1185">Reference proteome</keyword>
<evidence type="ECO:0000259" key="4">
    <source>
        <dbReference type="Pfam" id="PF08241"/>
    </source>
</evidence>
<organism evidence="5 6">
    <name type="scientific">Sphingomonas panacis</name>
    <dbReference type="NCBI Taxonomy" id="1560345"/>
    <lineage>
        <taxon>Bacteria</taxon>
        <taxon>Pseudomonadati</taxon>
        <taxon>Pseudomonadota</taxon>
        <taxon>Alphaproteobacteria</taxon>
        <taxon>Sphingomonadales</taxon>
        <taxon>Sphingomonadaceae</taxon>
        <taxon>Sphingomonas</taxon>
    </lineage>
</organism>
<dbReference type="Gene3D" id="3.40.50.150">
    <property type="entry name" value="Vaccinia Virus protein VP39"/>
    <property type="match status" value="1"/>
</dbReference>
<dbReference type="Pfam" id="PF08241">
    <property type="entry name" value="Methyltransf_11"/>
    <property type="match status" value="1"/>
</dbReference>
<sequence>MSLARRHGTSRRVSVPDIFDRAARRRYRDRAAPDFAQYDFLRATMLDGLQERLDSVKRDFTDVLDLGCFDGGFAGPPGARIVRSDAGPRFAASAGGIVAEEDHLPFAEASFDLIVSAGVLDSVSDLPGALIQARRALRPDGLFLAAFVGAGSLASLRAALRVAEGDRPAARLHPQIDVRSAGDLLMRAGFALPVADGETLNVRYGDLGGLLRDLRGMAATNALNGRRPLRRDTLARAYQAFADLADPDGRVPEKFEIIFMTGWAPSPDQPKPARRGSATSSLAAALKLPQA</sequence>
<reference evidence="5 6" key="1">
    <citation type="submission" date="2016-01" db="EMBL/GenBank/DDBJ databases">
        <title>Complete genome and mega plasmid sequence of Sphingomonas panacis DCY99 elicits systemic resistance in rice to Xanthomonas oryzae.</title>
        <authorList>
            <person name="Kim Y.J."/>
            <person name="Yang D.C."/>
            <person name="Sing P."/>
        </authorList>
    </citation>
    <scope>NUCLEOTIDE SEQUENCE [LARGE SCALE GENOMIC DNA]</scope>
    <source>
        <strain evidence="5 6">DCY99</strain>
    </source>
</reference>
<dbReference type="InterPro" id="IPR013216">
    <property type="entry name" value="Methyltransf_11"/>
</dbReference>
<dbReference type="InterPro" id="IPR029063">
    <property type="entry name" value="SAM-dependent_MTases_sf"/>
</dbReference>
<feature type="domain" description="Methyltransferase type 11" evidence="4">
    <location>
        <begin position="64"/>
        <end position="144"/>
    </location>
</feature>
<dbReference type="CDD" id="cd02440">
    <property type="entry name" value="AdoMet_MTases"/>
    <property type="match status" value="1"/>
</dbReference>
<keyword evidence="1 5" id="KW-0489">Methyltransferase</keyword>
<dbReference type="AlphaFoldDB" id="A0A1B3ZHH9"/>
<dbReference type="InterPro" id="IPR050602">
    <property type="entry name" value="Malonyl-ACP_OMT"/>
</dbReference>
<evidence type="ECO:0000256" key="3">
    <source>
        <dbReference type="SAM" id="MobiDB-lite"/>
    </source>
</evidence>
<dbReference type="GO" id="GO:0008757">
    <property type="term" value="F:S-adenosylmethionine-dependent methyltransferase activity"/>
    <property type="evidence" value="ECO:0007669"/>
    <property type="project" value="InterPro"/>
</dbReference>
<accession>A0A1B3ZHH9</accession>
<protein>
    <submittedName>
        <fullName evidence="5">Methyltransferase type 11</fullName>
    </submittedName>
</protein>
<dbReference type="PANTHER" id="PTHR13090:SF1">
    <property type="entry name" value="ARGININE-HYDROXYLASE NDUFAF5, MITOCHONDRIAL"/>
    <property type="match status" value="1"/>
</dbReference>
<name>A0A1B3ZHH9_9SPHN</name>
<keyword evidence="2 5" id="KW-0808">Transferase</keyword>
<dbReference type="OrthoDB" id="9793723at2"/>
<dbReference type="KEGG" id="span:AWL63_16890"/>
<dbReference type="GO" id="GO:0032259">
    <property type="term" value="P:methylation"/>
    <property type="evidence" value="ECO:0007669"/>
    <property type="project" value="UniProtKB-KW"/>
</dbReference>
<evidence type="ECO:0000313" key="6">
    <source>
        <dbReference type="Proteomes" id="UP000094256"/>
    </source>
</evidence>
<feature type="region of interest" description="Disordered" evidence="3">
    <location>
        <begin position="264"/>
        <end position="291"/>
    </location>
</feature>
<feature type="compositionally biased region" description="Low complexity" evidence="3">
    <location>
        <begin position="277"/>
        <end position="291"/>
    </location>
</feature>